<evidence type="ECO:0000313" key="5">
    <source>
        <dbReference type="EMBL" id="MET4633666.1"/>
    </source>
</evidence>
<keyword evidence="1 5" id="KW-0489">Methyltransferase</keyword>
<dbReference type="GO" id="GO:0008168">
    <property type="term" value="F:methyltransferase activity"/>
    <property type="evidence" value="ECO:0007669"/>
    <property type="project" value="UniProtKB-KW"/>
</dbReference>
<dbReference type="NCBIfam" id="TIGR00186">
    <property type="entry name" value="rRNA_methyl_3"/>
    <property type="match status" value="1"/>
</dbReference>
<dbReference type="Proteomes" id="UP001549321">
    <property type="component" value="Unassembled WGS sequence"/>
</dbReference>
<evidence type="ECO:0000256" key="2">
    <source>
        <dbReference type="ARBA" id="ARBA00022679"/>
    </source>
</evidence>
<organism evidence="5 6">
    <name type="scientific">Kaistia defluvii</name>
    <dbReference type="NCBI Taxonomy" id="410841"/>
    <lineage>
        <taxon>Bacteria</taxon>
        <taxon>Pseudomonadati</taxon>
        <taxon>Pseudomonadota</taxon>
        <taxon>Alphaproteobacteria</taxon>
        <taxon>Hyphomicrobiales</taxon>
        <taxon>Kaistiaceae</taxon>
        <taxon>Kaistia</taxon>
    </lineage>
</organism>
<evidence type="ECO:0000256" key="3">
    <source>
        <dbReference type="SAM" id="MobiDB-lite"/>
    </source>
</evidence>
<dbReference type="EMBL" id="JBEPSM010000001">
    <property type="protein sequence ID" value="MET4633666.1"/>
    <property type="molecule type" value="Genomic_DNA"/>
</dbReference>
<protein>
    <submittedName>
        <fullName evidence="5">23S rRNA (Guanosine2251-2'-O)-methyltransferase</fullName>
        <ecNumber evidence="5">2.1.1.185</ecNumber>
    </submittedName>
</protein>
<sequence length="280" mass="29635">MTDENKQSKSQRQPGHFRGGKGKPGHNGPRRFASNAPAERRPDQLWIYGIHAVAAVLGNPRRKVLQLLATQNAASRLVEEGATLPGDLKDTSPRDLDRLLGSDAVHQGAAVEVAPLEPLDLDALGDARLVVVLDQVTDPHNVGAILRSAVAFGADALITTGRHAPAETGVLAKSASGALENIAMIEVPNLATALTDLRDMGYSCVGLDSEGTVPLEEAIRGDKIALVLGAEGRGLRRLTRDRCDVVARLDMPGAIKSLNVSNAAVLSLYLAHRHLETATT</sequence>
<dbReference type="PANTHER" id="PTHR46429:SF1">
    <property type="entry name" value="23S RRNA (GUANOSINE-2'-O-)-METHYLTRANSFERASE RLMB"/>
    <property type="match status" value="1"/>
</dbReference>
<dbReference type="Pfam" id="PF00588">
    <property type="entry name" value="SpoU_methylase"/>
    <property type="match status" value="1"/>
</dbReference>
<dbReference type="GO" id="GO:0032259">
    <property type="term" value="P:methylation"/>
    <property type="evidence" value="ECO:0007669"/>
    <property type="project" value="UniProtKB-KW"/>
</dbReference>
<feature type="domain" description="RNA 2-O ribose methyltransferase substrate binding" evidence="4">
    <location>
        <begin position="46"/>
        <end position="119"/>
    </location>
</feature>
<dbReference type="Gene3D" id="3.30.1330.30">
    <property type="match status" value="1"/>
</dbReference>
<dbReference type="CDD" id="cd18103">
    <property type="entry name" value="SpoU-like_RlmB"/>
    <property type="match status" value="1"/>
</dbReference>
<dbReference type="Pfam" id="PF08032">
    <property type="entry name" value="SpoU_sub_bind"/>
    <property type="match status" value="1"/>
</dbReference>
<comment type="caution">
    <text evidence="5">The sequence shown here is derived from an EMBL/GenBank/DDBJ whole genome shotgun (WGS) entry which is preliminary data.</text>
</comment>
<dbReference type="RefSeq" id="WP_354550050.1">
    <property type="nucleotide sequence ID" value="NZ_JBEPSM010000001.1"/>
</dbReference>
<keyword evidence="2 5" id="KW-0808">Transferase</keyword>
<feature type="region of interest" description="Disordered" evidence="3">
    <location>
        <begin position="1"/>
        <end position="37"/>
    </location>
</feature>
<evidence type="ECO:0000313" key="6">
    <source>
        <dbReference type="Proteomes" id="UP001549321"/>
    </source>
</evidence>
<dbReference type="PANTHER" id="PTHR46429">
    <property type="entry name" value="23S RRNA (GUANOSINE-2'-O-)-METHYLTRANSFERASE RLMB"/>
    <property type="match status" value="1"/>
</dbReference>
<proteinExistence type="predicted"/>
<dbReference type="EC" id="2.1.1.185" evidence="5"/>
<dbReference type="InterPro" id="IPR013123">
    <property type="entry name" value="SpoU_subst-bd"/>
</dbReference>
<dbReference type="InterPro" id="IPR029064">
    <property type="entry name" value="Ribosomal_eL30-like_sf"/>
</dbReference>
<dbReference type="InterPro" id="IPR001537">
    <property type="entry name" value="SpoU_MeTrfase"/>
</dbReference>
<accession>A0ABV2QXC9</accession>
<dbReference type="InterPro" id="IPR004441">
    <property type="entry name" value="rRNA_MeTrfase_TrmH"/>
</dbReference>
<dbReference type="Gene3D" id="3.40.1280.10">
    <property type="match status" value="1"/>
</dbReference>
<dbReference type="InterPro" id="IPR029028">
    <property type="entry name" value="Alpha/beta_knot_MTases"/>
</dbReference>
<gene>
    <name evidence="5" type="ORF">ABIE08_001579</name>
</gene>
<dbReference type="InterPro" id="IPR029026">
    <property type="entry name" value="tRNA_m1G_MTases_N"/>
</dbReference>
<evidence type="ECO:0000259" key="4">
    <source>
        <dbReference type="SMART" id="SM00967"/>
    </source>
</evidence>
<keyword evidence="6" id="KW-1185">Reference proteome</keyword>
<dbReference type="SUPFAM" id="SSF55315">
    <property type="entry name" value="L30e-like"/>
    <property type="match status" value="1"/>
</dbReference>
<evidence type="ECO:0000256" key="1">
    <source>
        <dbReference type="ARBA" id="ARBA00022603"/>
    </source>
</evidence>
<name>A0ABV2QXC9_9HYPH</name>
<dbReference type="SUPFAM" id="SSF75217">
    <property type="entry name" value="alpha/beta knot"/>
    <property type="match status" value="1"/>
</dbReference>
<dbReference type="SMART" id="SM00967">
    <property type="entry name" value="SpoU_sub_bind"/>
    <property type="match status" value="1"/>
</dbReference>
<reference evidence="5 6" key="1">
    <citation type="submission" date="2024-06" db="EMBL/GenBank/DDBJ databases">
        <title>Sorghum-associated microbial communities from plants grown in Nebraska, USA.</title>
        <authorList>
            <person name="Schachtman D."/>
        </authorList>
    </citation>
    <scope>NUCLEOTIDE SEQUENCE [LARGE SCALE GENOMIC DNA]</scope>
    <source>
        <strain evidence="5 6">3207</strain>
    </source>
</reference>